<evidence type="ECO:0008006" key="3">
    <source>
        <dbReference type="Google" id="ProtNLM"/>
    </source>
</evidence>
<accession>A0ABP9S6F2</accession>
<sequence length="268" mass="29686">MSEVIAYADESGVTAGSACYTIGVLNVPSAYLDTFETNVAEILERNGIRGEAKWQKVRKSAGQVNACIELLKLVLSGPCSFHCIAVEKSKFRRWQTDEETAFFMTYNFLLSNSCRGPAAKVDVKMDQKSTSYAKQDEVVHIITNHMLAKIRSVSSVNTLEMVDSKDHLPLQVVDMLTGAVNCGYLQYLDPSAPMAPAKRLACKRMAALLGFTDMASDTYPNDDFNIWHFPVETRAKPRTEEVTPKMSVSTVSRSQYDAFVEKAKSPAT</sequence>
<name>A0ABP9S6F2_9GAMM</name>
<evidence type="ECO:0000313" key="2">
    <source>
        <dbReference type="Proteomes" id="UP001501600"/>
    </source>
</evidence>
<dbReference type="EMBL" id="BAABLF010000011">
    <property type="protein sequence ID" value="GAA5191481.1"/>
    <property type="molecule type" value="Genomic_DNA"/>
</dbReference>
<protein>
    <recommendedName>
        <fullName evidence="3">DUF3800 domain-containing protein</fullName>
    </recommendedName>
</protein>
<keyword evidence="2" id="KW-1185">Reference proteome</keyword>
<organism evidence="1 2">
    <name type="scientific">Ferrimonas gelatinilytica</name>
    <dbReference type="NCBI Taxonomy" id="1255257"/>
    <lineage>
        <taxon>Bacteria</taxon>
        <taxon>Pseudomonadati</taxon>
        <taxon>Pseudomonadota</taxon>
        <taxon>Gammaproteobacteria</taxon>
        <taxon>Alteromonadales</taxon>
        <taxon>Ferrimonadaceae</taxon>
        <taxon>Ferrimonas</taxon>
    </lineage>
</organism>
<dbReference type="InterPro" id="IPR024524">
    <property type="entry name" value="DUF3800"/>
</dbReference>
<comment type="caution">
    <text evidence="1">The sequence shown here is derived from an EMBL/GenBank/DDBJ whole genome shotgun (WGS) entry which is preliminary data.</text>
</comment>
<dbReference type="Proteomes" id="UP001501600">
    <property type="component" value="Unassembled WGS sequence"/>
</dbReference>
<dbReference type="RefSeq" id="WP_345316758.1">
    <property type="nucleotide sequence ID" value="NZ_BAABLF010000011.1"/>
</dbReference>
<dbReference type="Pfam" id="PF12686">
    <property type="entry name" value="DUF3800"/>
    <property type="match status" value="1"/>
</dbReference>
<gene>
    <name evidence="1" type="ORF">GCM10025772_18370</name>
</gene>
<evidence type="ECO:0000313" key="1">
    <source>
        <dbReference type="EMBL" id="GAA5191481.1"/>
    </source>
</evidence>
<proteinExistence type="predicted"/>
<reference evidence="2" key="1">
    <citation type="journal article" date="2019" name="Int. J. Syst. Evol. Microbiol.">
        <title>The Global Catalogue of Microorganisms (GCM) 10K type strain sequencing project: providing services to taxonomists for standard genome sequencing and annotation.</title>
        <authorList>
            <consortium name="The Broad Institute Genomics Platform"/>
            <consortium name="The Broad Institute Genome Sequencing Center for Infectious Disease"/>
            <person name="Wu L."/>
            <person name="Ma J."/>
        </authorList>
    </citation>
    <scope>NUCLEOTIDE SEQUENCE [LARGE SCALE GENOMIC DNA]</scope>
    <source>
        <strain evidence="2">JCM 18720</strain>
    </source>
</reference>